<organism evidence="4 5">
    <name type="scientific">Vitis vinifera</name>
    <name type="common">Grape</name>
    <dbReference type="NCBI Taxonomy" id="29760"/>
    <lineage>
        <taxon>Eukaryota</taxon>
        <taxon>Viridiplantae</taxon>
        <taxon>Streptophyta</taxon>
        <taxon>Embryophyta</taxon>
        <taxon>Tracheophyta</taxon>
        <taxon>Spermatophyta</taxon>
        <taxon>Magnoliopsida</taxon>
        <taxon>eudicotyledons</taxon>
        <taxon>Gunneridae</taxon>
        <taxon>Pentapetalae</taxon>
        <taxon>rosids</taxon>
        <taxon>Vitales</taxon>
        <taxon>Vitaceae</taxon>
        <taxon>Viteae</taxon>
        <taxon>Vitis</taxon>
    </lineage>
</organism>
<dbReference type="AlphaFoldDB" id="A0A438J8D0"/>
<reference evidence="4 5" key="1">
    <citation type="journal article" date="2018" name="PLoS Genet.">
        <title>Population sequencing reveals clonal diversity and ancestral inbreeding in the grapevine cultivar Chardonnay.</title>
        <authorList>
            <person name="Roach M.J."/>
            <person name="Johnson D.L."/>
            <person name="Bohlmann J."/>
            <person name="van Vuuren H.J."/>
            <person name="Jones S.J."/>
            <person name="Pretorius I.S."/>
            <person name="Schmidt S.A."/>
            <person name="Borneman A.R."/>
        </authorList>
    </citation>
    <scope>NUCLEOTIDE SEQUENCE [LARGE SCALE GENOMIC DNA]</scope>
    <source>
        <strain evidence="5">cv. Chardonnay</strain>
        <tissue evidence="4">Leaf</tissue>
    </source>
</reference>
<dbReference type="PANTHER" id="PTHR31181:SF75">
    <property type="entry name" value="EGG CELL-SECRETED-LIKE PROTEIN (DUF1278)"/>
    <property type="match status" value="1"/>
</dbReference>
<keyword evidence="1 2" id="KW-0732">Signal</keyword>
<evidence type="ECO:0000313" key="4">
    <source>
        <dbReference type="EMBL" id="RVX05219.1"/>
    </source>
</evidence>
<feature type="chain" id="PRO_5019503396" description="Prolamin-like domain-containing protein" evidence="2">
    <location>
        <begin position="28"/>
        <end position="136"/>
    </location>
</feature>
<feature type="domain" description="Prolamin-like" evidence="3">
    <location>
        <begin position="54"/>
        <end position="107"/>
    </location>
</feature>
<gene>
    <name evidence="4" type="ORF">CK203_020095</name>
</gene>
<feature type="signal peptide" evidence="2">
    <location>
        <begin position="1"/>
        <end position="27"/>
    </location>
</feature>
<dbReference type="Proteomes" id="UP000288805">
    <property type="component" value="Unassembled WGS sequence"/>
</dbReference>
<evidence type="ECO:0000256" key="2">
    <source>
        <dbReference type="SAM" id="SignalP"/>
    </source>
</evidence>
<accession>A0A438J8D0</accession>
<proteinExistence type="predicted"/>
<dbReference type="PANTHER" id="PTHR31181">
    <property type="entry name" value="EGG CELL-SECRETED PROTEIN 1.4"/>
    <property type="match status" value="1"/>
</dbReference>
<comment type="caution">
    <text evidence="4">The sequence shown here is derived from an EMBL/GenBank/DDBJ whole genome shotgun (WGS) entry which is preliminary data.</text>
</comment>
<dbReference type="InterPro" id="IPR008502">
    <property type="entry name" value="Prolamin-like"/>
</dbReference>
<protein>
    <recommendedName>
        <fullName evidence="3">Prolamin-like domain-containing protein</fullName>
    </recommendedName>
</protein>
<dbReference type="Pfam" id="PF05617">
    <property type="entry name" value="Prolamin_like"/>
    <property type="match status" value="1"/>
</dbReference>
<dbReference type="EMBL" id="QGNW01000057">
    <property type="protein sequence ID" value="RVX05219.1"/>
    <property type="molecule type" value="Genomic_DNA"/>
</dbReference>
<evidence type="ECO:0000256" key="1">
    <source>
        <dbReference type="ARBA" id="ARBA00022729"/>
    </source>
</evidence>
<sequence length="136" mass="15212">MARKNQVASSMVVSVVCMSMLLHTGLAHIAPNPPPQRPNIPGLLPPFLGIDLQKCWSSILNVEGCAWEVYKILFSFQFGSIGPACCKAISSIEDNCWPKMFPSLLSSLHCSRVCVFALHRRLRKYNWVKPVVSRNK</sequence>
<name>A0A438J8D0_VITVI</name>
<evidence type="ECO:0000259" key="3">
    <source>
        <dbReference type="Pfam" id="PF05617"/>
    </source>
</evidence>
<evidence type="ECO:0000313" key="5">
    <source>
        <dbReference type="Proteomes" id="UP000288805"/>
    </source>
</evidence>